<dbReference type="PANTHER" id="PTHR33121">
    <property type="entry name" value="CYCLIC DI-GMP PHOSPHODIESTERASE PDEF"/>
    <property type="match status" value="1"/>
</dbReference>
<keyword evidence="3" id="KW-1185">Reference proteome</keyword>
<dbReference type="SMART" id="SM00052">
    <property type="entry name" value="EAL"/>
    <property type="match status" value="1"/>
</dbReference>
<comment type="caution">
    <text evidence="2">The sequence shown here is derived from an EMBL/GenBank/DDBJ whole genome shotgun (WGS) entry which is preliminary data.</text>
</comment>
<accession>A0ABT4ML08</accession>
<dbReference type="RefSeq" id="WP_269606736.1">
    <property type="nucleotide sequence ID" value="NZ_JAPWIJ010000007.1"/>
</dbReference>
<protein>
    <submittedName>
        <fullName evidence="2">EAL domain-containing protein</fullName>
    </submittedName>
</protein>
<gene>
    <name evidence="2" type="ORF">O4220_18160</name>
</gene>
<dbReference type="PANTHER" id="PTHR33121:SF76">
    <property type="entry name" value="SIGNALING PROTEIN"/>
    <property type="match status" value="1"/>
</dbReference>
<evidence type="ECO:0000313" key="2">
    <source>
        <dbReference type="EMBL" id="MCZ4520441.1"/>
    </source>
</evidence>
<dbReference type="PROSITE" id="PS50883">
    <property type="entry name" value="EAL"/>
    <property type="match status" value="1"/>
</dbReference>
<dbReference type="InterPro" id="IPR001633">
    <property type="entry name" value="EAL_dom"/>
</dbReference>
<evidence type="ECO:0000313" key="3">
    <source>
        <dbReference type="Proteomes" id="UP001081071"/>
    </source>
</evidence>
<reference evidence="2" key="1">
    <citation type="submission" date="2022-12" db="EMBL/GenBank/DDBJ databases">
        <authorList>
            <person name="Krivoruchko A.V."/>
            <person name="Elkin A."/>
        </authorList>
    </citation>
    <scope>NUCLEOTIDE SEQUENCE</scope>
    <source>
        <strain evidence="2">IEGM 1391</strain>
    </source>
</reference>
<proteinExistence type="predicted"/>
<name>A0ABT4ML08_9NOCA</name>
<dbReference type="CDD" id="cd01948">
    <property type="entry name" value="EAL"/>
    <property type="match status" value="1"/>
</dbReference>
<dbReference type="SUPFAM" id="SSF141868">
    <property type="entry name" value="EAL domain-like"/>
    <property type="match status" value="1"/>
</dbReference>
<dbReference type="Pfam" id="PF00563">
    <property type="entry name" value="EAL"/>
    <property type="match status" value="1"/>
</dbReference>
<sequence>MHDVGHRAAPQHFAQSISTREQTILSSARTGILFQRDSPPFVDYSEHLITNESSFGVQWVVDTVVPSGMMIHRVGDRSSRRRGKVLPMRPQSTNAQISPMSTDITSAYQPIVSLDDRAVVGYEALVRTSGDGPSIAPQELLRAAREQGVTTDFDWRCRASALHGAVEAGYPDELTLFVNAEPAALDTPPPGHLLPLIVDAARLSITVEITERDLMGDPAGLLRAAEHARNMGWRVAIDDVGADSSSLALIPLLRPDVIKLDMALVQERSTDQTAAIVAAVAAEGERTGALVLAEGIETDTHESCARDMGAVLGQGFLYGAPGPLPNFGGVSRPVDSLELNATVTVRAPVAVTPFGLTHQLGARRHAEATFLEAIENSLLASAFGTGPSTIVLATADVSNRLTPARAALFDDLAARSALVAVFGSDQSLMQHRFRSVSVGENEPLAMERSTVIVAPMSSVALIAVECGVTPDGKTLYDYRLTYDRDVVLDAATVLLRRIPARPTP</sequence>
<dbReference type="EMBL" id="JAPWIJ010000007">
    <property type="protein sequence ID" value="MCZ4520441.1"/>
    <property type="molecule type" value="Genomic_DNA"/>
</dbReference>
<dbReference type="InterPro" id="IPR035919">
    <property type="entry name" value="EAL_sf"/>
</dbReference>
<feature type="domain" description="EAL" evidence="1">
    <location>
        <begin position="86"/>
        <end position="335"/>
    </location>
</feature>
<evidence type="ECO:0000259" key="1">
    <source>
        <dbReference type="PROSITE" id="PS50883"/>
    </source>
</evidence>
<dbReference type="InterPro" id="IPR050706">
    <property type="entry name" value="Cyclic-di-GMP_PDE-like"/>
</dbReference>
<organism evidence="2 3">
    <name type="scientific">Rhodococcus ruber</name>
    <dbReference type="NCBI Taxonomy" id="1830"/>
    <lineage>
        <taxon>Bacteria</taxon>
        <taxon>Bacillati</taxon>
        <taxon>Actinomycetota</taxon>
        <taxon>Actinomycetes</taxon>
        <taxon>Mycobacteriales</taxon>
        <taxon>Nocardiaceae</taxon>
        <taxon>Rhodococcus</taxon>
    </lineage>
</organism>
<dbReference type="Gene3D" id="3.20.20.450">
    <property type="entry name" value="EAL domain"/>
    <property type="match status" value="1"/>
</dbReference>
<dbReference type="Proteomes" id="UP001081071">
    <property type="component" value="Unassembled WGS sequence"/>
</dbReference>